<organism evidence="18">
    <name type="scientific">Chaetomium thermophilum (strain DSM 1495 / CBS 144.50 / IMI 039719)</name>
    <name type="common">Thermochaetoides thermophila</name>
    <dbReference type="NCBI Taxonomy" id="759272"/>
    <lineage>
        <taxon>Eukaryota</taxon>
        <taxon>Fungi</taxon>
        <taxon>Dikarya</taxon>
        <taxon>Ascomycota</taxon>
        <taxon>Pezizomycotina</taxon>
        <taxon>Sordariomycetes</taxon>
        <taxon>Sordariomycetidae</taxon>
        <taxon>Sordariales</taxon>
        <taxon>Chaetomiaceae</taxon>
        <taxon>Thermochaetoides</taxon>
    </lineage>
</organism>
<dbReference type="GO" id="GO:0030245">
    <property type="term" value="P:cellulose catabolic process"/>
    <property type="evidence" value="ECO:0007669"/>
    <property type="project" value="UniProtKB-KW"/>
</dbReference>
<dbReference type="EMBL" id="GL988047">
    <property type="protein sequence ID" value="EGS17840.1"/>
    <property type="molecule type" value="Genomic_DNA"/>
</dbReference>
<reference evidence="17 18" key="1">
    <citation type="journal article" date="2011" name="Cell">
        <title>Insight into structure and assembly of the nuclear pore complex by utilizing the genome of a eukaryotic thermophile.</title>
        <authorList>
            <person name="Amlacher S."/>
            <person name="Sarges P."/>
            <person name="Flemming D."/>
            <person name="van Noort V."/>
            <person name="Kunze R."/>
            <person name="Devos D.P."/>
            <person name="Arumugam M."/>
            <person name="Bork P."/>
            <person name="Hurt E."/>
        </authorList>
    </citation>
    <scope>NUCLEOTIDE SEQUENCE [LARGE SCALE GENOMIC DNA]</scope>
    <source>
        <strain evidence="18">DSM 1495 / CBS 144.50 / IMI 039719</strain>
    </source>
</reference>
<keyword evidence="12" id="KW-0624">Polysaccharide degradation</keyword>
<keyword evidence="10" id="KW-1015">Disulfide bond</keyword>
<keyword evidence="9" id="KW-0503">Monooxygenase</keyword>
<comment type="catalytic activity">
    <reaction evidence="14">
        <text>[(1-&gt;4)-beta-D-glucosyl]n+m + reduced acceptor + O2 = 4-dehydro-beta-D-glucosyl-[(1-&gt;4)-beta-D-glucosyl]n-1 + [(1-&gt;4)-beta-D-glucosyl]m + acceptor + H2O.</text>
        <dbReference type="EC" id="1.14.99.56"/>
    </reaction>
</comment>
<dbReference type="GO" id="GO:0046872">
    <property type="term" value="F:metal ion binding"/>
    <property type="evidence" value="ECO:0007669"/>
    <property type="project" value="UniProtKB-KW"/>
</dbReference>
<evidence type="ECO:0000256" key="10">
    <source>
        <dbReference type="ARBA" id="ARBA00023157"/>
    </source>
</evidence>
<evidence type="ECO:0000259" key="16">
    <source>
        <dbReference type="Pfam" id="PF03443"/>
    </source>
</evidence>
<evidence type="ECO:0000256" key="5">
    <source>
        <dbReference type="ARBA" id="ARBA00022729"/>
    </source>
</evidence>
<dbReference type="KEGG" id="cthr:CTHT_0071950"/>
<keyword evidence="4" id="KW-0479">Metal-binding</keyword>
<accession>G0SFS5</accession>
<evidence type="ECO:0000256" key="7">
    <source>
        <dbReference type="ARBA" id="ARBA00023002"/>
    </source>
</evidence>
<dbReference type="RefSeq" id="XP_006697458.1">
    <property type="nucleotide sequence ID" value="XM_006697395.1"/>
</dbReference>
<keyword evidence="11" id="KW-0119">Carbohydrate metabolism</keyword>
<proteinExistence type="inferred from homology"/>
<evidence type="ECO:0000256" key="2">
    <source>
        <dbReference type="ARBA" id="ARBA00004613"/>
    </source>
</evidence>
<comment type="subcellular location">
    <subcellularLocation>
        <location evidence="2">Secreted</location>
    </subcellularLocation>
</comment>
<comment type="similarity">
    <text evidence="13">Belongs to the polysaccharide monooxygenase AA9 family.</text>
</comment>
<keyword evidence="6" id="KW-0136">Cellulose degradation</keyword>
<evidence type="ECO:0000256" key="4">
    <source>
        <dbReference type="ARBA" id="ARBA00022723"/>
    </source>
</evidence>
<evidence type="ECO:0000313" key="18">
    <source>
        <dbReference type="Proteomes" id="UP000008066"/>
    </source>
</evidence>
<evidence type="ECO:0000256" key="3">
    <source>
        <dbReference type="ARBA" id="ARBA00022525"/>
    </source>
</evidence>
<evidence type="ECO:0000256" key="6">
    <source>
        <dbReference type="ARBA" id="ARBA00023001"/>
    </source>
</evidence>
<dbReference type="OrthoDB" id="3496539at2759"/>
<evidence type="ECO:0000256" key="14">
    <source>
        <dbReference type="ARBA" id="ARBA00045077"/>
    </source>
</evidence>
<dbReference type="EC" id="1.14.99.56" evidence="15"/>
<evidence type="ECO:0000256" key="8">
    <source>
        <dbReference type="ARBA" id="ARBA00023008"/>
    </source>
</evidence>
<evidence type="ECO:0000256" key="9">
    <source>
        <dbReference type="ARBA" id="ARBA00023033"/>
    </source>
</evidence>
<dbReference type="GO" id="GO:0004497">
    <property type="term" value="F:monooxygenase activity"/>
    <property type="evidence" value="ECO:0007669"/>
    <property type="project" value="UniProtKB-KW"/>
</dbReference>
<dbReference type="InterPro" id="IPR005103">
    <property type="entry name" value="AA9_LPMO"/>
</dbReference>
<gene>
    <name evidence="17" type="ORF">CTHT_0071950</name>
</gene>
<evidence type="ECO:0000256" key="15">
    <source>
        <dbReference type="ARBA" id="ARBA00047174"/>
    </source>
</evidence>
<dbReference type="Pfam" id="PF03443">
    <property type="entry name" value="AA9"/>
    <property type="match status" value="1"/>
</dbReference>
<dbReference type="Gene3D" id="2.70.50.70">
    <property type="match status" value="1"/>
</dbReference>
<protein>
    <recommendedName>
        <fullName evidence="15">lytic cellulose monooxygenase (C4-dehydrogenating)</fullName>
        <ecNumber evidence="15">1.14.99.56</ecNumber>
    </recommendedName>
</protein>
<dbReference type="Proteomes" id="UP000008066">
    <property type="component" value="Unassembled WGS sequence"/>
</dbReference>
<dbReference type="PANTHER" id="PTHR33353:SF2">
    <property type="entry name" value="ENDO-BETA-1,4-GLUCANASE D"/>
    <property type="match status" value="1"/>
</dbReference>
<keyword evidence="8" id="KW-0186">Copper</keyword>
<comment type="cofactor">
    <cofactor evidence="1">
        <name>Cu(2+)</name>
        <dbReference type="ChEBI" id="CHEBI:29036"/>
    </cofactor>
</comment>
<feature type="domain" description="Auxiliary Activity family 9 catalytic" evidence="16">
    <location>
        <begin position="32"/>
        <end position="115"/>
    </location>
</feature>
<dbReference type="InterPro" id="IPR049892">
    <property type="entry name" value="AA9"/>
</dbReference>
<dbReference type="GeneID" id="18261233"/>
<evidence type="ECO:0000256" key="12">
    <source>
        <dbReference type="ARBA" id="ARBA00023326"/>
    </source>
</evidence>
<evidence type="ECO:0000256" key="1">
    <source>
        <dbReference type="ARBA" id="ARBA00001973"/>
    </source>
</evidence>
<name>G0SFS5_CHATD</name>
<dbReference type="PANTHER" id="PTHR33353">
    <property type="entry name" value="PUTATIVE (AFU_ORTHOLOGUE AFUA_1G12560)-RELATED"/>
    <property type="match status" value="1"/>
</dbReference>
<keyword evidence="18" id="KW-1185">Reference proteome</keyword>
<dbReference type="GO" id="GO:0005576">
    <property type="term" value="C:extracellular region"/>
    <property type="evidence" value="ECO:0007669"/>
    <property type="project" value="UniProtKB-SubCell"/>
</dbReference>
<evidence type="ECO:0000256" key="11">
    <source>
        <dbReference type="ARBA" id="ARBA00023277"/>
    </source>
</evidence>
<evidence type="ECO:0000313" key="17">
    <source>
        <dbReference type="EMBL" id="EGS17840.1"/>
    </source>
</evidence>
<dbReference type="AlphaFoldDB" id="G0SFS5"/>
<sequence>MFPLTHAGFAPGSGNPYGFKSQNGLKAVKLFLSRTIVNGKQIGRGYTYVRRSTNSYNPAFQDLTKEDLRCNVGAKPGDNVKTLEVNTGDRVGFKVFNNELIEHTGPSFVYMSKVPYGVAGA</sequence>
<dbReference type="STRING" id="759272.G0SFS5"/>
<evidence type="ECO:0000256" key="13">
    <source>
        <dbReference type="ARBA" id="ARBA00044502"/>
    </source>
</evidence>
<keyword evidence="7" id="KW-0560">Oxidoreductase</keyword>
<keyword evidence="5" id="KW-0732">Signal</keyword>
<dbReference type="HOGENOM" id="CLU_2037802_0_0_1"/>
<keyword evidence="3" id="KW-0964">Secreted</keyword>